<evidence type="ECO:0000313" key="2">
    <source>
        <dbReference type="Proteomes" id="UP000827689"/>
    </source>
</evidence>
<dbReference type="Proteomes" id="UP000827689">
    <property type="component" value="Segment"/>
</dbReference>
<keyword evidence="2" id="KW-1185">Reference proteome</keyword>
<organism evidence="1 2">
    <name type="scientific">Serratia phage vB_SmaS_Opt-155</name>
    <dbReference type="NCBI Taxonomy" id="2902690"/>
    <lineage>
        <taxon>Viruses</taxon>
        <taxon>Duplodnaviria</taxon>
        <taxon>Heunggongvirae</taxon>
        <taxon>Uroviricota</taxon>
        <taxon>Caudoviricetes</taxon>
        <taxon>Serbinvirus</taxon>
        <taxon>Serbinvirus opt155</taxon>
    </lineage>
</organism>
<dbReference type="EMBL" id="OL539452">
    <property type="protein sequence ID" value="UGO52767.1"/>
    <property type="molecule type" value="Genomic_DNA"/>
</dbReference>
<gene>
    <name evidence="1" type="ORF">OPT155_53</name>
</gene>
<protein>
    <submittedName>
        <fullName evidence="1">DNA recombinase</fullName>
    </submittedName>
</protein>
<sequence>MAGDGLCWKTQWRPYGMRRPIEFLHKVWSRVCEEGDYVFLCSKPNGKWRDTAFKFDQDIKGRVRDYLRRNNPTEQDVWFCPLPFSQPERQARYVKPVNILWSDIDDGSITKVPPTVLWKSGTPGHHHGLWFINETLHPDDAAAVNRSVTHFIGADKGGWDLSQVLRIPGTFNHKNKRRPNPVTLIHWGEKEYNLKNLSKKVKHIRPEDFTHDPGEVNGTLEELLEGHRLSARVKQLLCGPAEEGRRSDMLWYFENKLSEAGYSPAEIIAIIKQTDWNKFKGRHDEDRRLKTEMEKVLEGRMEKPVKRKLQRAEGLRIESFDEVMSSLESTPGWAIPGFWMKRSHGLVAGEPKSFKSTLVMDMALSIATGAPFLGKYPVEETGPVLYIQNENAKWIMKDRFEKMVVSKGLGGSVEKKGKKLRIRWPEEIPFYMINQQNFILTDPEMQSYLEVKIKEMKPALVILDPLYLMFDGDIASAQELFPILQWLLYLKNEYNCGIILIHHYNKGGSGKENVRGGQRVLGSTTLHGWVESAWYIQVDPESGNGKASLKLDREFRGAEPHNRLEVELEMGGMGDTKYEVNVQDWHQEENNSPQGRGKTVKPESTDDIMNLFNTRKSLTEKYISQNTGFTEQQVRVLVDKLIADGRLKRHENYVILNEEYKQ</sequence>
<name>A0AC61TQ21_9CAUD</name>
<accession>A0AC61TQ21</accession>
<reference evidence="1" key="1">
    <citation type="submission" date="2021-10" db="EMBL/GenBank/DDBJ databases">
        <authorList>
            <person name="Ayala M."/>
            <person name="Loertscher E."/>
            <person name="Carr E."/>
            <person name="Fuhriman D."/>
            <person name="Fajardo C."/>
            <person name="Casjens S.R."/>
            <person name="Grose J.H."/>
        </authorList>
    </citation>
    <scope>NUCLEOTIDE SEQUENCE</scope>
</reference>
<proteinExistence type="predicted"/>
<evidence type="ECO:0000313" key="1">
    <source>
        <dbReference type="EMBL" id="UGO52767.1"/>
    </source>
</evidence>